<proteinExistence type="predicted"/>
<keyword evidence="2 4" id="KW-0863">Zinc-finger</keyword>
<accession>A0A124SGF6</accession>
<dbReference type="GO" id="GO:0061630">
    <property type="term" value="F:ubiquitin protein ligase activity"/>
    <property type="evidence" value="ECO:0007669"/>
    <property type="project" value="TreeGrafter"/>
</dbReference>
<evidence type="ECO:0000313" key="6">
    <source>
        <dbReference type="EMBL" id="KVI06238.1"/>
    </source>
</evidence>
<gene>
    <name evidence="6" type="ORF">Ccrd_015389</name>
</gene>
<keyword evidence="3" id="KW-0862">Zinc</keyword>
<dbReference type="Gramene" id="KVI06238">
    <property type="protein sequence ID" value="KVI06238"/>
    <property type="gene ID" value="Ccrd_015389"/>
</dbReference>
<dbReference type="Proteomes" id="UP000243975">
    <property type="component" value="Unassembled WGS sequence"/>
</dbReference>
<dbReference type="EMBL" id="LEKV01001843">
    <property type="protein sequence ID" value="KVI06238.1"/>
    <property type="molecule type" value="Genomic_DNA"/>
</dbReference>
<evidence type="ECO:0000256" key="4">
    <source>
        <dbReference type="PROSITE-ProRule" id="PRU00175"/>
    </source>
</evidence>
<comment type="caution">
    <text evidence="6">The sequence shown here is derived from an EMBL/GenBank/DDBJ whole genome shotgun (WGS) entry which is preliminary data.</text>
</comment>
<evidence type="ECO:0000256" key="2">
    <source>
        <dbReference type="ARBA" id="ARBA00022771"/>
    </source>
</evidence>
<keyword evidence="1" id="KW-0479">Metal-binding</keyword>
<evidence type="ECO:0000313" key="7">
    <source>
        <dbReference type="Proteomes" id="UP000243975"/>
    </source>
</evidence>
<dbReference type="Gene3D" id="3.30.40.10">
    <property type="entry name" value="Zinc/RING finger domain, C3HC4 (zinc finger)"/>
    <property type="match status" value="1"/>
</dbReference>
<dbReference type="InterPro" id="IPR001841">
    <property type="entry name" value="Znf_RING"/>
</dbReference>
<dbReference type="GO" id="GO:0016567">
    <property type="term" value="P:protein ubiquitination"/>
    <property type="evidence" value="ECO:0007669"/>
    <property type="project" value="TreeGrafter"/>
</dbReference>
<feature type="domain" description="RING-type" evidence="5">
    <location>
        <begin position="164"/>
        <end position="202"/>
    </location>
</feature>
<sequence>MMDNYYYHQLASCPSYRDSLKVLEVDIQFANMLAASIPRDKGGACLRMELGYNDMAYILSFLLQWINFPCSCLLQTCLSFCYVIVHKVSIVLPDGRPKLTSLGRKASIREFYDVILPSLKRLRTNPLELDVSEGDIQAFGTIPKKKIEKRTNNSDVDMEREDECGICLEPCTKMVLPNCCHAMCINCYHDWNMRSVSCPFCRGSLKRVNSGDLWVLPCMGDVVDQKTVSKEDKKRFYNFINKLPKDIPDAVFLVYNDYLI</sequence>
<dbReference type="PANTHER" id="PTHR15315">
    <property type="entry name" value="RING FINGER PROTEIN 41, 151"/>
    <property type="match status" value="1"/>
</dbReference>
<dbReference type="SUPFAM" id="SSF57850">
    <property type="entry name" value="RING/U-box"/>
    <property type="match status" value="1"/>
</dbReference>
<dbReference type="SMART" id="SM00184">
    <property type="entry name" value="RING"/>
    <property type="match status" value="1"/>
</dbReference>
<keyword evidence="7" id="KW-1185">Reference proteome</keyword>
<dbReference type="PROSITE" id="PS50089">
    <property type="entry name" value="ZF_RING_2"/>
    <property type="match status" value="1"/>
</dbReference>
<evidence type="ECO:0000256" key="1">
    <source>
        <dbReference type="ARBA" id="ARBA00022723"/>
    </source>
</evidence>
<dbReference type="GO" id="GO:0008270">
    <property type="term" value="F:zinc ion binding"/>
    <property type="evidence" value="ECO:0007669"/>
    <property type="project" value="UniProtKB-KW"/>
</dbReference>
<dbReference type="PROSITE" id="PS00518">
    <property type="entry name" value="ZF_RING_1"/>
    <property type="match status" value="1"/>
</dbReference>
<dbReference type="FunFam" id="3.30.40.10:FF:000660">
    <property type="entry name" value="RING/U-box superfamily protein"/>
    <property type="match status" value="1"/>
</dbReference>
<dbReference type="AlphaFoldDB" id="A0A124SGF6"/>
<reference evidence="6 7" key="1">
    <citation type="journal article" date="2016" name="Sci. Rep.">
        <title>The genome sequence of the outbreeding globe artichoke constructed de novo incorporating a phase-aware low-pass sequencing strategy of F1 progeny.</title>
        <authorList>
            <person name="Scaglione D."/>
            <person name="Reyes-Chin-Wo S."/>
            <person name="Acquadro A."/>
            <person name="Froenicke L."/>
            <person name="Portis E."/>
            <person name="Beitel C."/>
            <person name="Tirone M."/>
            <person name="Mauro R."/>
            <person name="Lo Monaco A."/>
            <person name="Mauromicale G."/>
            <person name="Faccioli P."/>
            <person name="Cattivelli L."/>
            <person name="Rieseberg L."/>
            <person name="Michelmore R."/>
            <person name="Lanteri S."/>
        </authorList>
    </citation>
    <scope>NUCLEOTIDE SEQUENCE [LARGE SCALE GENOMIC DNA]</scope>
    <source>
        <strain evidence="6">2C</strain>
    </source>
</reference>
<evidence type="ECO:0000256" key="3">
    <source>
        <dbReference type="ARBA" id="ARBA00022833"/>
    </source>
</evidence>
<name>A0A124SGF6_CYNCS</name>
<dbReference type="OMA" id="DVQHANM"/>
<evidence type="ECO:0000259" key="5">
    <source>
        <dbReference type="PROSITE" id="PS50089"/>
    </source>
</evidence>
<protein>
    <submittedName>
        <fullName evidence="6">Zinc finger, RING/FYVE/PHD-type</fullName>
    </submittedName>
</protein>
<organism evidence="6 7">
    <name type="scientific">Cynara cardunculus var. scolymus</name>
    <name type="common">Globe artichoke</name>
    <name type="synonym">Cynara scolymus</name>
    <dbReference type="NCBI Taxonomy" id="59895"/>
    <lineage>
        <taxon>Eukaryota</taxon>
        <taxon>Viridiplantae</taxon>
        <taxon>Streptophyta</taxon>
        <taxon>Embryophyta</taxon>
        <taxon>Tracheophyta</taxon>
        <taxon>Spermatophyta</taxon>
        <taxon>Magnoliopsida</taxon>
        <taxon>eudicotyledons</taxon>
        <taxon>Gunneridae</taxon>
        <taxon>Pentapetalae</taxon>
        <taxon>asterids</taxon>
        <taxon>campanulids</taxon>
        <taxon>Asterales</taxon>
        <taxon>Asteraceae</taxon>
        <taxon>Carduoideae</taxon>
        <taxon>Cardueae</taxon>
        <taxon>Carduinae</taxon>
        <taxon>Cynara</taxon>
    </lineage>
</organism>
<dbReference type="PANTHER" id="PTHR15315:SF113">
    <property type="entry name" value="ZINC FINGER, RING_FYVE_PHD-TYPE-RELATED"/>
    <property type="match status" value="1"/>
</dbReference>
<dbReference type="InterPro" id="IPR013083">
    <property type="entry name" value="Znf_RING/FYVE/PHD"/>
</dbReference>
<dbReference type="InterPro" id="IPR017907">
    <property type="entry name" value="Znf_RING_CS"/>
</dbReference>